<feature type="domain" description="DUF6891" evidence="1">
    <location>
        <begin position="125"/>
        <end position="304"/>
    </location>
</feature>
<organism evidence="2 3">
    <name type="scientific">Streptomyces chartreusis</name>
    <dbReference type="NCBI Taxonomy" id="1969"/>
    <lineage>
        <taxon>Bacteria</taxon>
        <taxon>Bacillati</taxon>
        <taxon>Actinomycetota</taxon>
        <taxon>Actinomycetes</taxon>
        <taxon>Kitasatosporales</taxon>
        <taxon>Streptomycetaceae</taxon>
        <taxon>Streptomyces</taxon>
    </lineage>
</organism>
<protein>
    <recommendedName>
        <fullName evidence="1">DUF6891 domain-containing protein</fullName>
    </recommendedName>
</protein>
<accession>A0A7H8TEW4</accession>
<gene>
    <name evidence="2" type="ORF">HUT05_34650</name>
</gene>
<dbReference type="Pfam" id="PF21831">
    <property type="entry name" value="DUF6891"/>
    <property type="match status" value="1"/>
</dbReference>
<proteinExistence type="predicted"/>
<reference evidence="2 3" key="1">
    <citation type="submission" date="2020-06" db="EMBL/GenBank/DDBJ databases">
        <title>Genome mining for natural products.</title>
        <authorList>
            <person name="Zhang B."/>
            <person name="Shi J."/>
            <person name="Ge H."/>
        </authorList>
    </citation>
    <scope>NUCLEOTIDE SEQUENCE [LARGE SCALE GENOMIC DNA]</scope>
    <source>
        <strain evidence="2 3">NA02069</strain>
    </source>
</reference>
<evidence type="ECO:0000313" key="2">
    <source>
        <dbReference type="EMBL" id="QKZ22039.1"/>
    </source>
</evidence>
<dbReference type="RefSeq" id="WP_176577413.1">
    <property type="nucleotide sequence ID" value="NZ_CBDRGH010000002.1"/>
</dbReference>
<name>A0A7H8TEW4_STRCX</name>
<dbReference type="InterPro" id="IPR054186">
    <property type="entry name" value="DUF6891"/>
</dbReference>
<dbReference type="AlphaFoldDB" id="A0A7H8TEW4"/>
<dbReference type="Proteomes" id="UP000509418">
    <property type="component" value="Chromosome"/>
</dbReference>
<dbReference type="EMBL" id="CP056041">
    <property type="protein sequence ID" value="QKZ22039.1"/>
    <property type="molecule type" value="Genomic_DNA"/>
</dbReference>
<evidence type="ECO:0000259" key="1">
    <source>
        <dbReference type="Pfam" id="PF21831"/>
    </source>
</evidence>
<evidence type="ECO:0000313" key="3">
    <source>
        <dbReference type="Proteomes" id="UP000509418"/>
    </source>
</evidence>
<keyword evidence="3" id="KW-1185">Reference proteome</keyword>
<sequence length="306" mass="33602">MQNDEGLAVKVQTEHGETYVRPSEEQLSDLVHRLGGPGDHWLVMQRIPDVPDVFAQVWHERGGDYQLEHRESRERFVAAAVPDAAAVTGALVGWARQRGGWDGGFAWSPVEMDPPQEVPELAPTVRAEVERRVRVLLRCGYDDRAALAEAAEEYLVDGDSRPVSAAQARELVDRLWLERLDEQAAWEGLTDPERLTAAFRTLEASGITARENFTCCRGCGMAEIGAEREDARGFVFFHAQVVEHAAEGHGLALYYGGFDGSEETTAGIGHEVVAALDATGLSTQWDGSPGTSIGVTPLDWRRRLQG</sequence>